<dbReference type="CDD" id="cd06661">
    <property type="entry name" value="GGCT_like"/>
    <property type="match status" value="1"/>
</dbReference>
<dbReference type="Gene3D" id="3.10.490.10">
    <property type="entry name" value="Gamma-glutamyl cyclotransferase-like"/>
    <property type="match status" value="1"/>
</dbReference>
<evidence type="ECO:0000256" key="3">
    <source>
        <dbReference type="ARBA" id="ARBA00022679"/>
    </source>
</evidence>
<dbReference type="InterPro" id="IPR036568">
    <property type="entry name" value="GGCT-like_sf"/>
</dbReference>
<reference evidence="6 7" key="1">
    <citation type="journal article" date="2023" name="Commun. Biol.">
        <title>Reorganization of the ancestral sex-determining regions during the evolution of trioecy in Pleodorina starrii.</title>
        <authorList>
            <person name="Takahashi K."/>
            <person name="Suzuki S."/>
            <person name="Kawai-Toyooka H."/>
            <person name="Yamamoto K."/>
            <person name="Hamaji T."/>
            <person name="Ootsuki R."/>
            <person name="Yamaguchi H."/>
            <person name="Kawachi M."/>
            <person name="Higashiyama T."/>
            <person name="Nozaki H."/>
        </authorList>
    </citation>
    <scope>NUCLEOTIDE SEQUENCE [LARGE SCALE GENOMIC DNA]</scope>
    <source>
        <strain evidence="6 7">NIES-4479</strain>
    </source>
</reference>
<dbReference type="InterPro" id="IPR009288">
    <property type="entry name" value="AIG2-like_dom"/>
</dbReference>
<protein>
    <recommendedName>
        <fullName evidence="4">Putative gamma-glutamylcyclotransferase</fullName>
    </recommendedName>
</protein>
<dbReference type="Pfam" id="PF06094">
    <property type="entry name" value="GGACT"/>
    <property type="match status" value="1"/>
</dbReference>
<dbReference type="EMBL" id="BRXU01000017">
    <property type="protein sequence ID" value="GLC57131.1"/>
    <property type="molecule type" value="Genomic_DNA"/>
</dbReference>
<sequence length="189" mass="21200">MPGNAFVYGTLMADEVVRVLIKRVPPSKPAALKGYTRYKVKGQVFPAIVPSTAEAKVEGKVLLDLSDKELEILDVYESEEYYRATVAPVLEDGSETKADVYVWKDQYSHALNPVPWSYEEWRSNHLDAWVSRREFFVFLTPNPPHVLLRACVCVYACVCAATTAPGTCFWPRNGPFSTSCASITLNTWT</sequence>
<evidence type="ECO:0000259" key="5">
    <source>
        <dbReference type="Pfam" id="PF06094"/>
    </source>
</evidence>
<name>A0A9W6BRH6_9CHLO</name>
<evidence type="ECO:0000313" key="6">
    <source>
        <dbReference type="EMBL" id="GLC57131.1"/>
    </source>
</evidence>
<dbReference type="InterPro" id="IPR013024">
    <property type="entry name" value="GGCT-like"/>
</dbReference>
<comment type="similarity">
    <text evidence="2">Belongs to the gamma-glutamylcyclotransferase family.</text>
</comment>
<dbReference type="SUPFAM" id="SSF110857">
    <property type="entry name" value="Gamma-glutamyl cyclotransferase-like"/>
    <property type="match status" value="1"/>
</dbReference>
<dbReference type="AlphaFoldDB" id="A0A9W6BRH6"/>
<dbReference type="PANTHER" id="PTHR31544">
    <property type="entry name" value="AIG2-LIKE PROTEIN D"/>
    <property type="match status" value="1"/>
</dbReference>
<evidence type="ECO:0000256" key="1">
    <source>
        <dbReference type="ARBA" id="ARBA00002782"/>
    </source>
</evidence>
<evidence type="ECO:0000256" key="2">
    <source>
        <dbReference type="ARBA" id="ARBA00008861"/>
    </source>
</evidence>
<accession>A0A9W6BRH6</accession>
<keyword evidence="7" id="KW-1185">Reference proteome</keyword>
<comment type="function">
    <text evidence="1">Putative gamma-glutamylcyclotransferase.</text>
</comment>
<comment type="caution">
    <text evidence="6">The sequence shown here is derived from an EMBL/GenBank/DDBJ whole genome shotgun (WGS) entry which is preliminary data.</text>
</comment>
<feature type="domain" description="Gamma-glutamylcyclotransferase AIG2-like" evidence="5">
    <location>
        <begin position="6"/>
        <end position="122"/>
    </location>
</feature>
<proteinExistence type="inferred from homology"/>
<dbReference type="GO" id="GO:0016740">
    <property type="term" value="F:transferase activity"/>
    <property type="evidence" value="ECO:0007669"/>
    <property type="project" value="UniProtKB-KW"/>
</dbReference>
<evidence type="ECO:0000313" key="7">
    <source>
        <dbReference type="Proteomes" id="UP001165080"/>
    </source>
</evidence>
<evidence type="ECO:0000256" key="4">
    <source>
        <dbReference type="ARBA" id="ARBA00030602"/>
    </source>
</evidence>
<keyword evidence="3" id="KW-0808">Transferase</keyword>
<dbReference type="Proteomes" id="UP001165080">
    <property type="component" value="Unassembled WGS sequence"/>
</dbReference>
<dbReference type="InterPro" id="IPR045038">
    <property type="entry name" value="AIG2-like"/>
</dbReference>
<organism evidence="6 7">
    <name type="scientific">Pleodorina starrii</name>
    <dbReference type="NCBI Taxonomy" id="330485"/>
    <lineage>
        <taxon>Eukaryota</taxon>
        <taxon>Viridiplantae</taxon>
        <taxon>Chlorophyta</taxon>
        <taxon>core chlorophytes</taxon>
        <taxon>Chlorophyceae</taxon>
        <taxon>CS clade</taxon>
        <taxon>Chlamydomonadales</taxon>
        <taxon>Volvocaceae</taxon>
        <taxon>Pleodorina</taxon>
    </lineage>
</organism>
<dbReference type="PANTHER" id="PTHR31544:SF2">
    <property type="entry name" value="AIG2-LIKE PROTEIN D"/>
    <property type="match status" value="1"/>
</dbReference>
<gene>
    <name evidence="6" type="primary">PLESTMB000172</name>
    <name evidence="6" type="ORF">PLESTB_001186700</name>
</gene>